<feature type="transmembrane region" description="Helical" evidence="1">
    <location>
        <begin position="45"/>
        <end position="65"/>
    </location>
</feature>
<protein>
    <submittedName>
        <fullName evidence="2">Uncharacterized protein</fullName>
    </submittedName>
</protein>
<reference evidence="2 3" key="1">
    <citation type="submission" date="2016-09" db="EMBL/GenBank/DDBJ databases">
        <title>Acidihalobacter prosperus V6 (DSM14174).</title>
        <authorList>
            <person name="Khaleque H.N."/>
            <person name="Ramsay J.P."/>
            <person name="Murphy R.J.T."/>
            <person name="Kaksonen A.H."/>
            <person name="Boxall N.J."/>
            <person name="Watkin E.L.J."/>
        </authorList>
    </citation>
    <scope>NUCLEOTIDE SEQUENCE [LARGE SCALE GENOMIC DNA]</scope>
    <source>
        <strain evidence="2 3">V6</strain>
    </source>
</reference>
<feature type="transmembrane region" description="Helical" evidence="1">
    <location>
        <begin position="77"/>
        <end position="101"/>
    </location>
</feature>
<keyword evidence="1" id="KW-1133">Transmembrane helix</keyword>
<dbReference type="KEGG" id="aaeo:BJI67_07925"/>
<gene>
    <name evidence="2" type="ORF">BJI67_07925</name>
</gene>
<accession>A0A1D8K7Q3</accession>
<dbReference type="EMBL" id="CP017448">
    <property type="protein sequence ID" value="AOV16994.1"/>
    <property type="molecule type" value="Genomic_DNA"/>
</dbReference>
<keyword evidence="1" id="KW-0812">Transmembrane</keyword>
<dbReference type="Proteomes" id="UP000095342">
    <property type="component" value="Chromosome"/>
</dbReference>
<organism evidence="2 3">
    <name type="scientific">Acidihalobacter aeolianus</name>
    <dbReference type="NCBI Taxonomy" id="2792603"/>
    <lineage>
        <taxon>Bacteria</taxon>
        <taxon>Pseudomonadati</taxon>
        <taxon>Pseudomonadota</taxon>
        <taxon>Gammaproteobacteria</taxon>
        <taxon>Chromatiales</taxon>
        <taxon>Ectothiorhodospiraceae</taxon>
        <taxon>Acidihalobacter</taxon>
    </lineage>
</organism>
<proteinExistence type="predicted"/>
<evidence type="ECO:0000313" key="3">
    <source>
        <dbReference type="Proteomes" id="UP000095342"/>
    </source>
</evidence>
<name>A0A1D8K7Q3_9GAMM</name>
<keyword evidence="3" id="KW-1185">Reference proteome</keyword>
<keyword evidence="1" id="KW-0472">Membrane</keyword>
<dbReference type="AlphaFoldDB" id="A0A1D8K7Q3"/>
<evidence type="ECO:0000256" key="1">
    <source>
        <dbReference type="SAM" id="Phobius"/>
    </source>
</evidence>
<sequence length="125" mass="14382">MEAQKHSADWLEIMQEVLGSPPARQKPSTGIVVQPIRATQSQKSIWLLHMPMVLMCTPTRTGLFIGLEKLHYNPISWLKTISVLLMNSAEAFIAITIKRYIGFLWPHRRVMHVPNTIWEACIFED</sequence>
<evidence type="ECO:0000313" key="2">
    <source>
        <dbReference type="EMBL" id="AOV16994.1"/>
    </source>
</evidence>